<keyword evidence="5" id="KW-1185">Reference proteome</keyword>
<name>A0A5C6C4R9_9BACT</name>
<proteinExistence type="inferred from homology"/>
<reference evidence="4 5" key="1">
    <citation type="journal article" date="2020" name="Antonie Van Leeuwenhoek">
        <title>Rhodopirellula heiligendammensis sp. nov., Rhodopirellula pilleata sp. nov., and Rhodopirellula solitaria sp. nov. isolated from natural or artificial marine surfaces in Northern Germany and California, USA, and emended description of the genus Rhodopirellula.</title>
        <authorList>
            <person name="Kallscheuer N."/>
            <person name="Wiegand S."/>
            <person name="Jogler M."/>
            <person name="Boedeker C."/>
            <person name="Peeters S.H."/>
            <person name="Rast P."/>
            <person name="Heuer A."/>
            <person name="Jetten M.S.M."/>
            <person name="Rohde M."/>
            <person name="Jogler C."/>
        </authorList>
    </citation>
    <scope>NUCLEOTIDE SEQUENCE [LARGE SCALE GENOMIC DNA]</scope>
    <source>
        <strain evidence="4 5">Poly21</strain>
    </source>
</reference>
<dbReference type="EC" id="4.2.1.135" evidence="4"/>
<feature type="domain" description="Polysaccharide biosynthesis protein CapD-like" evidence="3">
    <location>
        <begin position="319"/>
        <end position="602"/>
    </location>
</feature>
<gene>
    <name evidence="4" type="primary">pglF</name>
    <name evidence="4" type="ORF">Poly21_11580</name>
</gene>
<dbReference type="Pfam" id="PF02719">
    <property type="entry name" value="Polysacc_synt_2"/>
    <property type="match status" value="1"/>
</dbReference>
<dbReference type="Gene3D" id="3.40.50.720">
    <property type="entry name" value="NAD(P)-binding Rossmann-like Domain"/>
    <property type="match status" value="2"/>
</dbReference>
<keyword evidence="2" id="KW-0812">Transmembrane</keyword>
<dbReference type="GO" id="GO:0016829">
    <property type="term" value="F:lyase activity"/>
    <property type="evidence" value="ECO:0007669"/>
    <property type="project" value="UniProtKB-KW"/>
</dbReference>
<dbReference type="PANTHER" id="PTHR43318">
    <property type="entry name" value="UDP-N-ACETYLGLUCOSAMINE 4,6-DEHYDRATASE"/>
    <property type="match status" value="1"/>
</dbReference>
<evidence type="ECO:0000313" key="5">
    <source>
        <dbReference type="Proteomes" id="UP000319908"/>
    </source>
</evidence>
<comment type="caution">
    <text evidence="4">The sequence shown here is derived from an EMBL/GenBank/DDBJ whole genome shotgun (WGS) entry which is preliminary data.</text>
</comment>
<comment type="similarity">
    <text evidence="1">Belongs to the polysaccharide synthase family.</text>
</comment>
<evidence type="ECO:0000313" key="4">
    <source>
        <dbReference type="EMBL" id="TWU18987.1"/>
    </source>
</evidence>
<accession>A0A5C6C4R9</accession>
<keyword evidence="2" id="KW-1133">Transmembrane helix</keyword>
<keyword evidence="4" id="KW-0456">Lyase</keyword>
<dbReference type="InterPro" id="IPR003869">
    <property type="entry name" value="Polysac_CapD-like"/>
</dbReference>
<dbReference type="CDD" id="cd05237">
    <property type="entry name" value="UDP_invert_4-6DH_SDR_e"/>
    <property type="match status" value="1"/>
</dbReference>
<organism evidence="4 5">
    <name type="scientific">Allorhodopirellula heiligendammensis</name>
    <dbReference type="NCBI Taxonomy" id="2714739"/>
    <lineage>
        <taxon>Bacteria</taxon>
        <taxon>Pseudomonadati</taxon>
        <taxon>Planctomycetota</taxon>
        <taxon>Planctomycetia</taxon>
        <taxon>Pirellulales</taxon>
        <taxon>Pirellulaceae</taxon>
        <taxon>Allorhodopirellula</taxon>
    </lineage>
</organism>
<dbReference type="InterPro" id="IPR036291">
    <property type="entry name" value="NAD(P)-bd_dom_sf"/>
</dbReference>
<protein>
    <submittedName>
        <fullName evidence="4">UDP-N-acetyl-alpha-D-glucosamine C6 dehydratase</fullName>
        <ecNumber evidence="4">4.2.1.135</ecNumber>
    </submittedName>
</protein>
<evidence type="ECO:0000256" key="1">
    <source>
        <dbReference type="ARBA" id="ARBA00007430"/>
    </source>
</evidence>
<dbReference type="EMBL" id="SJPU01000001">
    <property type="protein sequence ID" value="TWU18987.1"/>
    <property type="molecule type" value="Genomic_DNA"/>
</dbReference>
<dbReference type="PANTHER" id="PTHR43318:SF1">
    <property type="entry name" value="POLYSACCHARIDE BIOSYNTHESIS PROTEIN EPSC-RELATED"/>
    <property type="match status" value="1"/>
</dbReference>
<keyword evidence="2" id="KW-0472">Membrane</keyword>
<sequence>MATFLFTDSDQSVSNQAFSHSRFGRLVADFALLVQRPAVRLPILIVLHVGLFSAIYAFAFFARFNFQPSVNHTQLFWSTLGPVVVVKLAAFYFGSHFHGWWRYVTFADLRSLLKVTLISMLAVAFLDYFVLSFQGAIPRLTILLDALLTVLVVGGLRCTWRFTDEVLGNTLSSRRKRSTVLIGTDHHAGLLASQINSNQSMPCRVNALLAISTVFRRKAILGGVPVLGHMGEVVKVAEKIGALDVLVPAGALDGTSLRRLTNQCNEAGLNVRVLPRFEDAMAGTKEIPLRPLNIEDLLRRDPVKLDTEVVETLLQDRRVLVTGAGGSIGSEICRQVIQFRPSELVLLGRGENRIHAIHGELKPLAQKLGVELRIEIGDITDQPRMRRLYRSRKPEIVFHAAAHKHVPLMELNPGEAVKNNILGTKTIASLANEFGVDHFVMVSTDKAVNPTSIMGCSKHLAERIVYEFAQTSRTKFAVVRFGNVLGSAGSVIPIFQEQIRNGGPITITDPQMTRYFMSIPEASQLVIQAASMCKGGEIFVLDMGDPIKIVQLAEDLVALSGLPKGSIEFTFTGIRPGEKLYEELYFDDEATVPTTHAKVHAAYASEFRGSDVRGKLDKLIAIADGDPDQVRAAIIRLIPSFHQTEDSALSPTTAPAVEFGDRHVAQVG</sequence>
<dbReference type="AlphaFoldDB" id="A0A5C6C4R9"/>
<evidence type="ECO:0000259" key="3">
    <source>
        <dbReference type="Pfam" id="PF02719"/>
    </source>
</evidence>
<dbReference type="SUPFAM" id="SSF51735">
    <property type="entry name" value="NAD(P)-binding Rossmann-fold domains"/>
    <property type="match status" value="1"/>
</dbReference>
<dbReference type="InterPro" id="IPR051203">
    <property type="entry name" value="Polysaccharide_Synthase-Rel"/>
</dbReference>
<feature type="transmembrane region" description="Helical" evidence="2">
    <location>
        <begin position="41"/>
        <end position="62"/>
    </location>
</feature>
<feature type="transmembrane region" description="Helical" evidence="2">
    <location>
        <begin position="74"/>
        <end position="92"/>
    </location>
</feature>
<dbReference type="Proteomes" id="UP000319908">
    <property type="component" value="Unassembled WGS sequence"/>
</dbReference>
<feature type="transmembrane region" description="Helical" evidence="2">
    <location>
        <begin position="112"/>
        <end position="130"/>
    </location>
</feature>
<evidence type="ECO:0000256" key="2">
    <source>
        <dbReference type="SAM" id="Phobius"/>
    </source>
</evidence>